<organism evidence="5 6">
    <name type="scientific">Aphis craccivora</name>
    <name type="common">Cowpea aphid</name>
    <dbReference type="NCBI Taxonomy" id="307492"/>
    <lineage>
        <taxon>Eukaryota</taxon>
        <taxon>Metazoa</taxon>
        <taxon>Ecdysozoa</taxon>
        <taxon>Arthropoda</taxon>
        <taxon>Hexapoda</taxon>
        <taxon>Insecta</taxon>
        <taxon>Pterygota</taxon>
        <taxon>Neoptera</taxon>
        <taxon>Paraneoptera</taxon>
        <taxon>Hemiptera</taxon>
        <taxon>Sternorrhyncha</taxon>
        <taxon>Aphidomorpha</taxon>
        <taxon>Aphidoidea</taxon>
        <taxon>Aphididae</taxon>
        <taxon>Aphidini</taxon>
        <taxon>Aphis</taxon>
        <taxon>Aphis</taxon>
    </lineage>
</organism>
<reference evidence="5 6" key="1">
    <citation type="submission" date="2019-08" db="EMBL/GenBank/DDBJ databases">
        <title>Whole genome of Aphis craccivora.</title>
        <authorList>
            <person name="Voronova N.V."/>
            <person name="Shulinski R.S."/>
            <person name="Bandarenka Y.V."/>
            <person name="Zhorov D.G."/>
            <person name="Warner D."/>
        </authorList>
    </citation>
    <scope>NUCLEOTIDE SEQUENCE [LARGE SCALE GENOMIC DNA]</scope>
    <source>
        <strain evidence="5">180601</strain>
        <tissue evidence="5">Whole Body</tissue>
    </source>
</reference>
<dbReference type="PANTHER" id="PTHR23080">
    <property type="entry name" value="THAP DOMAIN PROTEIN"/>
    <property type="match status" value="1"/>
</dbReference>
<dbReference type="GO" id="GO:0046872">
    <property type="term" value="F:metal ion binding"/>
    <property type="evidence" value="ECO:0007669"/>
    <property type="project" value="UniProtKB-KW"/>
</dbReference>
<name>A0A6G0WGS6_APHCR</name>
<comment type="cofactor">
    <cofactor evidence="1">
        <name>a divalent metal cation</name>
        <dbReference type="ChEBI" id="CHEBI:60240"/>
    </cofactor>
</comment>
<sequence>MFRITFTAILIFFKLHRSTCSRIFKSLLSILVSNTKSFIFWPSKQTIISTLPMTFKLHYSNCRAIIDCTEIKTEQPPKVNQRVFMYSNYKSTYTCKFLIVIAPNGMITFFISKPYGGRSSDSFITNDSGFLNLLEP</sequence>
<feature type="chain" id="PRO_5026182439" description="DDE Tnp4 domain-containing protein" evidence="3">
    <location>
        <begin position="21"/>
        <end position="136"/>
    </location>
</feature>
<evidence type="ECO:0000256" key="3">
    <source>
        <dbReference type="SAM" id="SignalP"/>
    </source>
</evidence>
<evidence type="ECO:0000259" key="4">
    <source>
        <dbReference type="Pfam" id="PF13359"/>
    </source>
</evidence>
<dbReference type="InterPro" id="IPR027806">
    <property type="entry name" value="HARBI1_dom"/>
</dbReference>
<dbReference type="Pfam" id="PF13359">
    <property type="entry name" value="DDE_Tnp_4"/>
    <property type="match status" value="1"/>
</dbReference>
<comment type="caution">
    <text evidence="5">The sequence shown here is derived from an EMBL/GenBank/DDBJ whole genome shotgun (WGS) entry which is preliminary data.</text>
</comment>
<proteinExistence type="predicted"/>
<keyword evidence="6" id="KW-1185">Reference proteome</keyword>
<protein>
    <recommendedName>
        <fullName evidence="4">DDE Tnp4 domain-containing protein</fullName>
    </recommendedName>
</protein>
<feature type="non-terminal residue" evidence="5">
    <location>
        <position position="136"/>
    </location>
</feature>
<dbReference type="AlphaFoldDB" id="A0A6G0WGS6"/>
<keyword evidence="3" id="KW-0732">Signal</keyword>
<feature type="domain" description="DDE Tnp4" evidence="4">
    <location>
        <begin position="66"/>
        <end position="135"/>
    </location>
</feature>
<dbReference type="PANTHER" id="PTHR23080:SF143">
    <property type="entry name" value="SI:DKEY-56D12.4"/>
    <property type="match status" value="1"/>
</dbReference>
<dbReference type="OrthoDB" id="6620488at2759"/>
<evidence type="ECO:0000313" key="6">
    <source>
        <dbReference type="Proteomes" id="UP000478052"/>
    </source>
</evidence>
<evidence type="ECO:0000313" key="5">
    <source>
        <dbReference type="EMBL" id="KAF0726340.1"/>
    </source>
</evidence>
<feature type="signal peptide" evidence="3">
    <location>
        <begin position="1"/>
        <end position="20"/>
    </location>
</feature>
<evidence type="ECO:0000256" key="2">
    <source>
        <dbReference type="ARBA" id="ARBA00022723"/>
    </source>
</evidence>
<gene>
    <name evidence="5" type="ORF">FWK35_00020803</name>
</gene>
<accession>A0A6G0WGS6</accession>
<dbReference type="Proteomes" id="UP000478052">
    <property type="component" value="Unassembled WGS sequence"/>
</dbReference>
<keyword evidence="2" id="KW-0479">Metal-binding</keyword>
<dbReference type="EMBL" id="VUJU01008749">
    <property type="protein sequence ID" value="KAF0726340.1"/>
    <property type="molecule type" value="Genomic_DNA"/>
</dbReference>
<evidence type="ECO:0000256" key="1">
    <source>
        <dbReference type="ARBA" id="ARBA00001968"/>
    </source>
</evidence>